<dbReference type="GO" id="GO:0015833">
    <property type="term" value="P:peptide transport"/>
    <property type="evidence" value="ECO:0007669"/>
    <property type="project" value="TreeGrafter"/>
</dbReference>
<dbReference type="Pfam" id="PF00496">
    <property type="entry name" value="SBP_bac_5"/>
    <property type="match status" value="1"/>
</dbReference>
<dbReference type="CDD" id="cd00995">
    <property type="entry name" value="PBP2_NikA_DppA_OppA_like"/>
    <property type="match status" value="1"/>
</dbReference>
<sequence length="506" mass="55908">MASLRDLTKPLLAAAIAAGASLVPWAAAAQSRITIAINTLGPETWWPQDIANNKYLTGTIGDPLVRLVSPYKLEPALASSWKVSDDGLTYEFTIRNDVLFHDGSKLTAEDAAFTFAPENAQNYVGFSRMKNGNIVSVEAQGDRVIMKLKEAIPFMIDGYISRISIRPKAYLQRVGVEGFNKQPIGTGPFKVVEHVKSQHVKMVANDNYFGGRPKVDELIWRVVPEPATRLAMLRNGEADVTYNELGASTGELQRYGMRAVSFGLPRQSVLVFNHLLRKENLPSRFADVRVRRALTMAIDREAVANAIYFGKDRAAALLIMPRDTPSLDPKYRPLAYDPVRAKALLAEAGLSGGFKVDLYAPNNLKDLAVLMVSYWQRIGIDAKLSLLDPASLNNAWFNRTLSGDAIILSQILANGVASLVYLDPAAQVVTYYSPETDALRVAGTAIVDPARQDEWFLKVFAPKLDQLYPVPVILEGRDGVFGLGQRVKDWSKFELHAMGFQWLTPQ</sequence>
<dbReference type="PANTHER" id="PTHR30290">
    <property type="entry name" value="PERIPLASMIC BINDING COMPONENT OF ABC TRANSPORTER"/>
    <property type="match status" value="1"/>
</dbReference>
<dbReference type="SUPFAM" id="SSF53850">
    <property type="entry name" value="Periplasmic binding protein-like II"/>
    <property type="match status" value="1"/>
</dbReference>
<dbReference type="Proteomes" id="UP000321638">
    <property type="component" value="Unassembled WGS sequence"/>
</dbReference>
<evidence type="ECO:0000256" key="1">
    <source>
        <dbReference type="ARBA" id="ARBA00004418"/>
    </source>
</evidence>
<protein>
    <submittedName>
        <fullName evidence="5">ABC transporter substrate-binding protein</fullName>
    </submittedName>
</protein>
<evidence type="ECO:0000313" key="5">
    <source>
        <dbReference type="EMBL" id="TXL79566.1"/>
    </source>
</evidence>
<evidence type="ECO:0000313" key="6">
    <source>
        <dbReference type="Proteomes" id="UP000321638"/>
    </source>
</evidence>
<reference evidence="5 6" key="1">
    <citation type="submission" date="2019-06" db="EMBL/GenBank/DDBJ databases">
        <title>New taxonomy in bacterial strain CC-CFT640, isolated from vineyard.</title>
        <authorList>
            <person name="Lin S.-Y."/>
            <person name="Tsai C.-F."/>
            <person name="Young C.-C."/>
        </authorList>
    </citation>
    <scope>NUCLEOTIDE SEQUENCE [LARGE SCALE GENOMIC DNA]</scope>
    <source>
        <strain evidence="5 6">CC-CFT640</strain>
    </source>
</reference>
<dbReference type="Gene3D" id="3.90.76.10">
    <property type="entry name" value="Dipeptide-binding Protein, Domain 1"/>
    <property type="match status" value="1"/>
</dbReference>
<feature type="chain" id="PRO_5022932444" evidence="3">
    <location>
        <begin position="30"/>
        <end position="506"/>
    </location>
</feature>
<organism evidence="5 6">
    <name type="scientific">Vineibacter terrae</name>
    <dbReference type="NCBI Taxonomy" id="2586908"/>
    <lineage>
        <taxon>Bacteria</taxon>
        <taxon>Pseudomonadati</taxon>
        <taxon>Pseudomonadota</taxon>
        <taxon>Alphaproteobacteria</taxon>
        <taxon>Hyphomicrobiales</taxon>
        <taxon>Vineibacter</taxon>
    </lineage>
</organism>
<dbReference type="Gene3D" id="3.10.105.10">
    <property type="entry name" value="Dipeptide-binding Protein, Domain 3"/>
    <property type="match status" value="1"/>
</dbReference>
<dbReference type="InterPro" id="IPR039424">
    <property type="entry name" value="SBP_5"/>
</dbReference>
<dbReference type="RefSeq" id="WP_147846074.1">
    <property type="nucleotide sequence ID" value="NZ_VDUZ01000005.1"/>
</dbReference>
<dbReference type="EMBL" id="VDUZ01000005">
    <property type="protein sequence ID" value="TXL79566.1"/>
    <property type="molecule type" value="Genomic_DNA"/>
</dbReference>
<keyword evidence="3" id="KW-0732">Signal</keyword>
<feature type="domain" description="Solute-binding protein family 5" evidence="4">
    <location>
        <begin position="72"/>
        <end position="404"/>
    </location>
</feature>
<name>A0A5C8PSA8_9HYPH</name>
<comment type="subcellular location">
    <subcellularLocation>
        <location evidence="1">Periplasm</location>
    </subcellularLocation>
</comment>
<evidence type="ECO:0000256" key="2">
    <source>
        <dbReference type="ARBA" id="ARBA00005695"/>
    </source>
</evidence>
<evidence type="ECO:0000256" key="3">
    <source>
        <dbReference type="SAM" id="SignalP"/>
    </source>
</evidence>
<dbReference type="GO" id="GO:1904680">
    <property type="term" value="F:peptide transmembrane transporter activity"/>
    <property type="evidence" value="ECO:0007669"/>
    <property type="project" value="TreeGrafter"/>
</dbReference>
<dbReference type="AlphaFoldDB" id="A0A5C8PSA8"/>
<evidence type="ECO:0000259" key="4">
    <source>
        <dbReference type="Pfam" id="PF00496"/>
    </source>
</evidence>
<dbReference type="InterPro" id="IPR000914">
    <property type="entry name" value="SBP_5_dom"/>
</dbReference>
<comment type="similarity">
    <text evidence="2">Belongs to the bacterial solute-binding protein 5 family.</text>
</comment>
<feature type="signal peptide" evidence="3">
    <location>
        <begin position="1"/>
        <end position="29"/>
    </location>
</feature>
<keyword evidence="6" id="KW-1185">Reference proteome</keyword>
<dbReference type="OrthoDB" id="9803988at2"/>
<gene>
    <name evidence="5" type="ORF">FHP25_06400</name>
</gene>
<accession>A0A5C8PSA8</accession>
<comment type="caution">
    <text evidence="5">The sequence shown here is derived from an EMBL/GenBank/DDBJ whole genome shotgun (WGS) entry which is preliminary data.</text>
</comment>
<proteinExistence type="inferred from homology"/>
<dbReference type="Gene3D" id="3.40.190.10">
    <property type="entry name" value="Periplasmic binding protein-like II"/>
    <property type="match status" value="1"/>
</dbReference>